<reference evidence="13" key="1">
    <citation type="submission" date="2019-06" db="EMBL/GenBank/DDBJ databases">
        <authorList>
            <consortium name="Wellcome Sanger Institute Data Sharing"/>
        </authorList>
    </citation>
    <scope>NUCLEOTIDE SEQUENCE [LARGE SCALE GENOMIC DNA]</scope>
</reference>
<dbReference type="Gene3D" id="2.60.40.10">
    <property type="entry name" value="Immunoglobulins"/>
    <property type="match status" value="2"/>
</dbReference>
<comment type="subcellular location">
    <subcellularLocation>
        <location evidence="1">Cell membrane</location>
        <topology evidence="1">Single-pass type I membrane protein</topology>
    </subcellularLocation>
</comment>
<name>A0A672ISR5_SALFA</name>
<dbReference type="GO" id="GO:0006955">
    <property type="term" value="P:immune response"/>
    <property type="evidence" value="ECO:0007669"/>
    <property type="project" value="TreeGrafter"/>
</dbReference>
<dbReference type="InterPro" id="IPR003599">
    <property type="entry name" value="Ig_sub"/>
</dbReference>
<dbReference type="GO" id="GO:0007166">
    <property type="term" value="P:cell surface receptor signaling pathway"/>
    <property type="evidence" value="ECO:0007669"/>
    <property type="project" value="TreeGrafter"/>
</dbReference>
<keyword evidence="5" id="KW-1133">Transmembrane helix</keyword>
<dbReference type="InterPro" id="IPR036179">
    <property type="entry name" value="Ig-like_dom_sf"/>
</dbReference>
<dbReference type="PROSITE" id="PS50835">
    <property type="entry name" value="IG_LIKE"/>
    <property type="match status" value="2"/>
</dbReference>
<accession>A0A672ISR5</accession>
<organism evidence="13 14">
    <name type="scientific">Salarias fasciatus</name>
    <name type="common">Jewelled blenny</name>
    <name type="synonym">Blennius fasciatus</name>
    <dbReference type="NCBI Taxonomy" id="181472"/>
    <lineage>
        <taxon>Eukaryota</taxon>
        <taxon>Metazoa</taxon>
        <taxon>Chordata</taxon>
        <taxon>Craniata</taxon>
        <taxon>Vertebrata</taxon>
        <taxon>Euteleostomi</taxon>
        <taxon>Actinopterygii</taxon>
        <taxon>Neopterygii</taxon>
        <taxon>Teleostei</taxon>
        <taxon>Neoteleostei</taxon>
        <taxon>Acanthomorphata</taxon>
        <taxon>Ovalentaria</taxon>
        <taxon>Blenniimorphae</taxon>
        <taxon>Blenniiformes</taxon>
        <taxon>Blennioidei</taxon>
        <taxon>Blenniidae</taxon>
        <taxon>Salariinae</taxon>
        <taxon>Salarias</taxon>
    </lineage>
</organism>
<dbReference type="Pfam" id="PF07654">
    <property type="entry name" value="C1-set"/>
    <property type="match status" value="1"/>
</dbReference>
<reference evidence="13" key="3">
    <citation type="submission" date="2025-09" db="UniProtKB">
        <authorList>
            <consortium name="Ensembl"/>
        </authorList>
    </citation>
    <scope>IDENTIFICATION</scope>
</reference>
<dbReference type="PANTHER" id="PTHR25466:SF9">
    <property type="entry name" value="FIBRONECTIN TYPE-III DOMAIN-CONTAINING PROTEIN"/>
    <property type="match status" value="1"/>
</dbReference>
<reference evidence="13" key="2">
    <citation type="submission" date="2025-08" db="UniProtKB">
        <authorList>
            <consortium name="Ensembl"/>
        </authorList>
    </citation>
    <scope>IDENTIFICATION</scope>
</reference>
<dbReference type="Proteomes" id="UP000472267">
    <property type="component" value="Chromosome 5"/>
</dbReference>
<feature type="domain" description="Ig-like" evidence="12">
    <location>
        <begin position="33"/>
        <end position="152"/>
    </location>
</feature>
<protein>
    <recommendedName>
        <fullName evidence="12">Ig-like domain-containing protein</fullName>
    </recommendedName>
</protein>
<keyword evidence="7" id="KW-1015">Disulfide bond</keyword>
<dbReference type="AlphaFoldDB" id="A0A672ISR5"/>
<feature type="chain" id="PRO_5025431409" description="Ig-like domain-containing protein" evidence="11">
    <location>
        <begin position="26"/>
        <end position="335"/>
    </location>
</feature>
<evidence type="ECO:0000256" key="6">
    <source>
        <dbReference type="ARBA" id="ARBA00023136"/>
    </source>
</evidence>
<dbReference type="SUPFAM" id="SSF48726">
    <property type="entry name" value="Immunoglobulin"/>
    <property type="match status" value="2"/>
</dbReference>
<dbReference type="InterPro" id="IPR013783">
    <property type="entry name" value="Ig-like_fold"/>
</dbReference>
<dbReference type="InterPro" id="IPR007110">
    <property type="entry name" value="Ig-like_dom"/>
</dbReference>
<evidence type="ECO:0000313" key="13">
    <source>
        <dbReference type="Ensembl" id="ENSSFAP00005044089.1"/>
    </source>
</evidence>
<dbReference type="InParanoid" id="A0A672ISR5"/>
<evidence type="ECO:0000256" key="2">
    <source>
        <dbReference type="ARBA" id="ARBA00022475"/>
    </source>
</evidence>
<dbReference type="GO" id="GO:0042102">
    <property type="term" value="P:positive regulation of T cell proliferation"/>
    <property type="evidence" value="ECO:0007669"/>
    <property type="project" value="TreeGrafter"/>
</dbReference>
<evidence type="ECO:0000256" key="5">
    <source>
        <dbReference type="ARBA" id="ARBA00022989"/>
    </source>
</evidence>
<evidence type="ECO:0000256" key="10">
    <source>
        <dbReference type="ARBA" id="ARBA00023319"/>
    </source>
</evidence>
<evidence type="ECO:0000256" key="11">
    <source>
        <dbReference type="SAM" id="SignalP"/>
    </source>
</evidence>
<keyword evidence="2" id="KW-1003">Cell membrane</keyword>
<keyword evidence="9" id="KW-0325">Glycoprotein</keyword>
<feature type="domain" description="Ig-like" evidence="12">
    <location>
        <begin position="156"/>
        <end position="260"/>
    </location>
</feature>
<dbReference type="GO" id="GO:0071222">
    <property type="term" value="P:cellular response to lipopolysaccharide"/>
    <property type="evidence" value="ECO:0007669"/>
    <property type="project" value="TreeGrafter"/>
</dbReference>
<evidence type="ECO:0000256" key="8">
    <source>
        <dbReference type="ARBA" id="ARBA00023170"/>
    </source>
</evidence>
<proteinExistence type="predicted"/>
<evidence type="ECO:0000256" key="7">
    <source>
        <dbReference type="ARBA" id="ARBA00023157"/>
    </source>
</evidence>
<keyword evidence="6" id="KW-0472">Membrane</keyword>
<evidence type="ECO:0000259" key="12">
    <source>
        <dbReference type="PROSITE" id="PS50835"/>
    </source>
</evidence>
<dbReference type="GO" id="GO:0009897">
    <property type="term" value="C:external side of plasma membrane"/>
    <property type="evidence" value="ECO:0007669"/>
    <property type="project" value="TreeGrafter"/>
</dbReference>
<evidence type="ECO:0000313" key="14">
    <source>
        <dbReference type="Proteomes" id="UP000472267"/>
    </source>
</evidence>
<feature type="signal peptide" evidence="11">
    <location>
        <begin position="1"/>
        <end position="25"/>
    </location>
</feature>
<dbReference type="InterPro" id="IPR013106">
    <property type="entry name" value="Ig_V-set"/>
</dbReference>
<dbReference type="InterPro" id="IPR051713">
    <property type="entry name" value="T-cell_Activation_Regulation"/>
</dbReference>
<sequence>SHHRLERPSINIVSCLIRLLCGVSSMWPLLVFPGSESGSGSGSSDRSSVLVGSPVSLPCVFERRTEPLDRGALTVEWNVVDRRGDKSIVYTFEDGGARPSRGDCAVDARRLLLGDASLLLHNVTVADEGLYTCRVITPLVHSQTAALEVWVSAARPSVSLPERVEVTDGEERTIQCAVSAYYPEKLAVTWHVANGSHTLGAGLGRSARVCTELATRNPDGTFSIRSGVTLHSSAVAGGGIRLVCRVEHQTYRPAFSRAVTVTVRGEAMPYPLIWVQLDHARSWGIRASFCSTGTLAEVSSAPGGSRLHSVIIRNLYLIHSENKQHISFWKYISSY</sequence>
<dbReference type="SMART" id="SM00409">
    <property type="entry name" value="IG"/>
    <property type="match status" value="2"/>
</dbReference>
<keyword evidence="3" id="KW-0812">Transmembrane</keyword>
<dbReference type="InterPro" id="IPR003597">
    <property type="entry name" value="Ig_C1-set"/>
</dbReference>
<keyword evidence="14" id="KW-1185">Reference proteome</keyword>
<evidence type="ECO:0000256" key="4">
    <source>
        <dbReference type="ARBA" id="ARBA00022729"/>
    </source>
</evidence>
<keyword evidence="4 11" id="KW-0732">Signal</keyword>
<evidence type="ECO:0000256" key="1">
    <source>
        <dbReference type="ARBA" id="ARBA00004251"/>
    </source>
</evidence>
<evidence type="ECO:0000256" key="9">
    <source>
        <dbReference type="ARBA" id="ARBA00023180"/>
    </source>
</evidence>
<dbReference type="Pfam" id="PF07686">
    <property type="entry name" value="V-set"/>
    <property type="match status" value="1"/>
</dbReference>
<evidence type="ECO:0000256" key="3">
    <source>
        <dbReference type="ARBA" id="ARBA00022692"/>
    </source>
</evidence>
<keyword evidence="8" id="KW-0675">Receptor</keyword>
<dbReference type="PANTHER" id="PTHR25466">
    <property type="entry name" value="T-LYMPHOCYTE ACTIVATION ANTIGEN"/>
    <property type="match status" value="1"/>
</dbReference>
<dbReference type="GO" id="GO:0031295">
    <property type="term" value="P:T cell costimulation"/>
    <property type="evidence" value="ECO:0007669"/>
    <property type="project" value="TreeGrafter"/>
</dbReference>
<dbReference type="Ensembl" id="ENSSFAT00005045646.1">
    <property type="protein sequence ID" value="ENSSFAP00005044089.1"/>
    <property type="gene ID" value="ENSSFAG00005021686.1"/>
</dbReference>
<dbReference type="GO" id="GO:0042130">
    <property type="term" value="P:negative regulation of T cell proliferation"/>
    <property type="evidence" value="ECO:0007669"/>
    <property type="project" value="TreeGrafter"/>
</dbReference>
<keyword evidence="10" id="KW-0393">Immunoglobulin domain</keyword>